<evidence type="ECO:0000313" key="2">
    <source>
        <dbReference type="Proteomes" id="UP001152795"/>
    </source>
</evidence>
<proteinExistence type="predicted"/>
<sequence length="70" mass="8087">SKTRKDKVIKRGAQRAQATKIWNEAELLINGETNEVNIEKRKSNYFDSDLIEDEKGLETEIVEADDYLTD</sequence>
<comment type="caution">
    <text evidence="1">The sequence shown here is derived from an EMBL/GenBank/DDBJ whole genome shotgun (WGS) entry which is preliminary data.</text>
</comment>
<name>A0A6S7G0T7_PARCT</name>
<dbReference type="EMBL" id="CACRXK020000649">
    <property type="protein sequence ID" value="CAB3983733.1"/>
    <property type="molecule type" value="Genomic_DNA"/>
</dbReference>
<feature type="non-terminal residue" evidence="1">
    <location>
        <position position="1"/>
    </location>
</feature>
<gene>
    <name evidence="1" type="ORF">PACLA_8A047952</name>
</gene>
<reference evidence="1" key="1">
    <citation type="submission" date="2020-04" db="EMBL/GenBank/DDBJ databases">
        <authorList>
            <person name="Alioto T."/>
            <person name="Alioto T."/>
            <person name="Gomez Garrido J."/>
        </authorList>
    </citation>
    <scope>NUCLEOTIDE SEQUENCE</scope>
    <source>
        <strain evidence="1">A484AB</strain>
    </source>
</reference>
<evidence type="ECO:0000313" key="1">
    <source>
        <dbReference type="EMBL" id="CAB3983733.1"/>
    </source>
</evidence>
<organism evidence="1 2">
    <name type="scientific">Paramuricea clavata</name>
    <name type="common">Red gorgonian</name>
    <name type="synonym">Violescent sea-whip</name>
    <dbReference type="NCBI Taxonomy" id="317549"/>
    <lineage>
        <taxon>Eukaryota</taxon>
        <taxon>Metazoa</taxon>
        <taxon>Cnidaria</taxon>
        <taxon>Anthozoa</taxon>
        <taxon>Octocorallia</taxon>
        <taxon>Malacalcyonacea</taxon>
        <taxon>Plexauridae</taxon>
        <taxon>Paramuricea</taxon>
    </lineage>
</organism>
<accession>A0A6S7G0T7</accession>
<dbReference type="AlphaFoldDB" id="A0A6S7G0T7"/>
<dbReference type="Proteomes" id="UP001152795">
    <property type="component" value="Unassembled WGS sequence"/>
</dbReference>
<protein>
    <submittedName>
        <fullName evidence="1">Uncharacterized protein</fullName>
    </submittedName>
</protein>
<keyword evidence="2" id="KW-1185">Reference proteome</keyword>